<dbReference type="Proteomes" id="UP000305067">
    <property type="component" value="Unassembled WGS sequence"/>
</dbReference>
<keyword evidence="2" id="KW-0472">Membrane</keyword>
<sequence length="667" mass="72540">MATCSLTQLRSARDGMINYVQLDKALVSVILLSATRTHPSHVSLGLMYEDARPPLESSSGAWPLSIVLHIAKVTTVVSSLHHLDEFMSLSSHRLLLRGAGANTTTSRNSITYGEKWAAVEDLNAPVTRSRDSAEHYQCARNTLGTCIRLSRTDVVDEDDEGDLYFDPPSGLEVLIEFYGISVAVLVDRDLDYGGPSTSNVNCSAEPRLIMDYSWGLDGGQVISVADLLDEETATSPVDSLYPSFTNPVDLSGENLSDAVHTVKISPHVVSKPAQRACEPTEPQNFYVNTAIGTLSPYSTLTPGTDMLVVGAQALVHVQYDGAGWAVTEIEARELVYEFVFGGQLQMETSTFFGTSLRVYGSVFRAKAAIVLVQVDDEEPEERSFAFGTDVSDASLEIDDLASNQLHTIKLVLQNFEEDDEDSPLSTFASVWNIVGFIYSPSFGSLQQGEQLIALALQQQSTASPTTELDVDVTESSNSAQTSHSNPNFAAPIAGGVVGFFALLTMLLVGSLCWLRRRRRIGRVRQGTDESLQPSPYMMESVTMGAAFNGEIRRPWNSTTAVPFTKGHKNIHTLDTSSHHLEETAEPSSISEQTPDHALRQLEGGPQRNQTGQDGGGGDMTRRRSGSFEVSPTSMGSAGLRDAVRALTQRMNEIDRPPPYMDNQSSRG</sequence>
<organism evidence="3 4">
    <name type="scientific">Pterulicium gracile</name>
    <dbReference type="NCBI Taxonomy" id="1884261"/>
    <lineage>
        <taxon>Eukaryota</taxon>
        <taxon>Fungi</taxon>
        <taxon>Dikarya</taxon>
        <taxon>Basidiomycota</taxon>
        <taxon>Agaricomycotina</taxon>
        <taxon>Agaricomycetes</taxon>
        <taxon>Agaricomycetidae</taxon>
        <taxon>Agaricales</taxon>
        <taxon>Pleurotineae</taxon>
        <taxon>Pterulaceae</taxon>
        <taxon>Pterulicium</taxon>
    </lineage>
</organism>
<proteinExistence type="predicted"/>
<keyword evidence="4" id="KW-1185">Reference proteome</keyword>
<gene>
    <name evidence="3" type="ORF">BDV98DRAFT_584712</name>
</gene>
<dbReference type="AlphaFoldDB" id="A0A5C3QKH4"/>
<feature type="transmembrane region" description="Helical" evidence="2">
    <location>
        <begin position="488"/>
        <end position="514"/>
    </location>
</feature>
<accession>A0A5C3QKH4</accession>
<reference evidence="3 4" key="1">
    <citation type="journal article" date="2019" name="Nat. Ecol. Evol.">
        <title>Megaphylogeny resolves global patterns of mushroom evolution.</title>
        <authorList>
            <person name="Varga T."/>
            <person name="Krizsan K."/>
            <person name="Foldi C."/>
            <person name="Dima B."/>
            <person name="Sanchez-Garcia M."/>
            <person name="Sanchez-Ramirez S."/>
            <person name="Szollosi G.J."/>
            <person name="Szarkandi J.G."/>
            <person name="Papp V."/>
            <person name="Albert L."/>
            <person name="Andreopoulos W."/>
            <person name="Angelini C."/>
            <person name="Antonin V."/>
            <person name="Barry K.W."/>
            <person name="Bougher N.L."/>
            <person name="Buchanan P."/>
            <person name="Buyck B."/>
            <person name="Bense V."/>
            <person name="Catcheside P."/>
            <person name="Chovatia M."/>
            <person name="Cooper J."/>
            <person name="Damon W."/>
            <person name="Desjardin D."/>
            <person name="Finy P."/>
            <person name="Geml J."/>
            <person name="Haridas S."/>
            <person name="Hughes K."/>
            <person name="Justo A."/>
            <person name="Karasinski D."/>
            <person name="Kautmanova I."/>
            <person name="Kiss B."/>
            <person name="Kocsube S."/>
            <person name="Kotiranta H."/>
            <person name="LaButti K.M."/>
            <person name="Lechner B.E."/>
            <person name="Liimatainen K."/>
            <person name="Lipzen A."/>
            <person name="Lukacs Z."/>
            <person name="Mihaltcheva S."/>
            <person name="Morgado L.N."/>
            <person name="Niskanen T."/>
            <person name="Noordeloos M.E."/>
            <person name="Ohm R.A."/>
            <person name="Ortiz-Santana B."/>
            <person name="Ovrebo C."/>
            <person name="Racz N."/>
            <person name="Riley R."/>
            <person name="Savchenko A."/>
            <person name="Shiryaev A."/>
            <person name="Soop K."/>
            <person name="Spirin V."/>
            <person name="Szebenyi C."/>
            <person name="Tomsovsky M."/>
            <person name="Tulloss R.E."/>
            <person name="Uehling J."/>
            <person name="Grigoriev I.V."/>
            <person name="Vagvolgyi C."/>
            <person name="Papp T."/>
            <person name="Martin F.M."/>
            <person name="Miettinen O."/>
            <person name="Hibbett D.S."/>
            <person name="Nagy L.G."/>
        </authorList>
    </citation>
    <scope>NUCLEOTIDE SEQUENCE [LARGE SCALE GENOMIC DNA]</scope>
    <source>
        <strain evidence="3 4">CBS 309.79</strain>
    </source>
</reference>
<name>A0A5C3QKH4_9AGAR</name>
<evidence type="ECO:0000313" key="4">
    <source>
        <dbReference type="Proteomes" id="UP000305067"/>
    </source>
</evidence>
<keyword evidence="2" id="KW-1133">Transmembrane helix</keyword>
<evidence type="ECO:0000256" key="2">
    <source>
        <dbReference type="SAM" id="Phobius"/>
    </source>
</evidence>
<dbReference type="EMBL" id="ML178837">
    <property type="protein sequence ID" value="TFK98863.1"/>
    <property type="molecule type" value="Genomic_DNA"/>
</dbReference>
<evidence type="ECO:0000313" key="3">
    <source>
        <dbReference type="EMBL" id="TFK98863.1"/>
    </source>
</evidence>
<protein>
    <submittedName>
        <fullName evidence="3">Uncharacterized protein</fullName>
    </submittedName>
</protein>
<feature type="region of interest" description="Disordered" evidence="1">
    <location>
        <begin position="600"/>
        <end position="667"/>
    </location>
</feature>
<keyword evidence="2" id="KW-0812">Transmembrane</keyword>
<evidence type="ECO:0000256" key="1">
    <source>
        <dbReference type="SAM" id="MobiDB-lite"/>
    </source>
</evidence>